<reference evidence="4" key="1">
    <citation type="submission" date="2022-06" db="EMBL/GenBank/DDBJ databases">
        <title>Genomic Encyclopedia of Archaeal and Bacterial Type Strains, Phase II (KMG-II): from individual species to whole genera.</title>
        <authorList>
            <person name="Goeker M."/>
        </authorList>
    </citation>
    <scope>NUCLEOTIDE SEQUENCE</scope>
    <source>
        <strain evidence="4">DSM 43935</strain>
    </source>
</reference>
<evidence type="ECO:0000256" key="2">
    <source>
        <dbReference type="ARBA" id="ARBA00023002"/>
    </source>
</evidence>
<accession>A0AAE3GHX5</accession>
<dbReference type="InterPro" id="IPR050984">
    <property type="entry name" value="Gfo/Idh/MocA_domain"/>
</dbReference>
<comment type="similarity">
    <text evidence="1">Belongs to the Gfo/Idh/MocA family.</text>
</comment>
<dbReference type="EMBL" id="JAMTCK010000011">
    <property type="protein sequence ID" value="MCP2167712.1"/>
    <property type="molecule type" value="Genomic_DNA"/>
</dbReference>
<protein>
    <submittedName>
        <fullName evidence="4">Oxidoreductase family, NAD-binding Rossmann fold</fullName>
    </submittedName>
</protein>
<keyword evidence="2" id="KW-0560">Oxidoreductase</keyword>
<dbReference type="PANTHER" id="PTHR22604">
    <property type="entry name" value="OXIDOREDUCTASES"/>
    <property type="match status" value="1"/>
</dbReference>
<name>A0AAE3GHX5_9PSEU</name>
<dbReference type="GO" id="GO:0000166">
    <property type="term" value="F:nucleotide binding"/>
    <property type="evidence" value="ECO:0007669"/>
    <property type="project" value="InterPro"/>
</dbReference>
<dbReference type="InterPro" id="IPR000683">
    <property type="entry name" value="Gfo/Idh/MocA-like_OxRdtase_N"/>
</dbReference>
<dbReference type="Gene3D" id="3.30.360.10">
    <property type="entry name" value="Dihydrodipicolinate Reductase, domain 2"/>
    <property type="match status" value="1"/>
</dbReference>
<dbReference type="InterPro" id="IPR036291">
    <property type="entry name" value="NAD(P)-bd_dom_sf"/>
</dbReference>
<evidence type="ECO:0000256" key="1">
    <source>
        <dbReference type="ARBA" id="ARBA00010928"/>
    </source>
</evidence>
<dbReference type="SUPFAM" id="SSF51735">
    <property type="entry name" value="NAD(P)-binding Rossmann-fold domains"/>
    <property type="match status" value="1"/>
</dbReference>
<dbReference type="RefSeq" id="WP_253774856.1">
    <property type="nucleotide sequence ID" value="NZ_JAMTCK010000011.1"/>
</dbReference>
<keyword evidence="5" id="KW-1185">Reference proteome</keyword>
<evidence type="ECO:0000313" key="4">
    <source>
        <dbReference type="EMBL" id="MCP2167712.1"/>
    </source>
</evidence>
<organism evidence="4 5">
    <name type="scientific">Goodfellowiella coeruleoviolacea</name>
    <dbReference type="NCBI Taxonomy" id="334858"/>
    <lineage>
        <taxon>Bacteria</taxon>
        <taxon>Bacillati</taxon>
        <taxon>Actinomycetota</taxon>
        <taxon>Actinomycetes</taxon>
        <taxon>Pseudonocardiales</taxon>
        <taxon>Pseudonocardiaceae</taxon>
        <taxon>Goodfellowiella</taxon>
    </lineage>
</organism>
<feature type="domain" description="Gfo/Idh/MocA-like oxidoreductase N-terminal" evidence="3">
    <location>
        <begin position="10"/>
        <end position="125"/>
    </location>
</feature>
<dbReference type="PANTHER" id="PTHR22604:SF105">
    <property type="entry name" value="TRANS-1,2-DIHYDROBENZENE-1,2-DIOL DEHYDROGENASE"/>
    <property type="match status" value="1"/>
</dbReference>
<dbReference type="Gene3D" id="3.40.50.720">
    <property type="entry name" value="NAD(P)-binding Rossmann-like Domain"/>
    <property type="match status" value="1"/>
</dbReference>
<dbReference type="AlphaFoldDB" id="A0AAE3GHX5"/>
<dbReference type="Proteomes" id="UP001206128">
    <property type="component" value="Unassembled WGS sequence"/>
</dbReference>
<dbReference type="Pfam" id="PF01408">
    <property type="entry name" value="GFO_IDH_MocA"/>
    <property type="match status" value="1"/>
</dbReference>
<comment type="caution">
    <text evidence="4">The sequence shown here is derived from an EMBL/GenBank/DDBJ whole genome shotgun (WGS) entry which is preliminary data.</text>
</comment>
<sequence length="227" mass="24434">MTDDVDHPVRFDVLGCARVAWRHFLPALALARGASLTAVASRDQGRAERFAREFGCAAVTGYRALLDRDDVDAVYLPLPTGLHARWAAEALRAGKHVLVEKPMATTRADAEELVELARRVGRCVAENRMFAHHPQHEAVRALVADGAIGALRVVTSAMAVPPLPTHAPVVRVERPGRGDGLRLPAADQFREAITAFARAVRAGAVRPDVLAATLRGLELVDAVREAA</sequence>
<gene>
    <name evidence="4" type="ORF">LX83_004585</name>
</gene>
<evidence type="ECO:0000259" key="3">
    <source>
        <dbReference type="Pfam" id="PF01408"/>
    </source>
</evidence>
<proteinExistence type="inferred from homology"/>
<evidence type="ECO:0000313" key="5">
    <source>
        <dbReference type="Proteomes" id="UP001206128"/>
    </source>
</evidence>
<dbReference type="GO" id="GO:0016491">
    <property type="term" value="F:oxidoreductase activity"/>
    <property type="evidence" value="ECO:0007669"/>
    <property type="project" value="UniProtKB-KW"/>
</dbReference>